<gene>
    <name evidence="1" type="ORF">ALC56_10560</name>
</gene>
<reference evidence="1 2" key="1">
    <citation type="submission" date="2016-03" db="EMBL/GenBank/DDBJ databases">
        <title>Trachymyrmex septentrionalis WGS genome.</title>
        <authorList>
            <person name="Nygaard S."/>
            <person name="Hu H."/>
            <person name="Boomsma J."/>
            <person name="Zhang G."/>
        </authorList>
    </citation>
    <scope>NUCLEOTIDE SEQUENCE [LARGE SCALE GENOMIC DNA]</scope>
    <source>
        <strain evidence="1">Tsep2-gDNA-1</strain>
        <tissue evidence="1">Whole body</tissue>
    </source>
</reference>
<dbReference type="Proteomes" id="UP000078541">
    <property type="component" value="Unassembled WGS sequence"/>
</dbReference>
<proteinExistence type="predicted"/>
<dbReference type="EMBL" id="KQ981826">
    <property type="protein sequence ID" value="KYN35090.1"/>
    <property type="molecule type" value="Genomic_DNA"/>
</dbReference>
<dbReference type="AlphaFoldDB" id="A0A195F3D5"/>
<organism evidence="1 2">
    <name type="scientific">Trachymyrmex septentrionalis</name>
    <dbReference type="NCBI Taxonomy" id="34720"/>
    <lineage>
        <taxon>Eukaryota</taxon>
        <taxon>Metazoa</taxon>
        <taxon>Ecdysozoa</taxon>
        <taxon>Arthropoda</taxon>
        <taxon>Hexapoda</taxon>
        <taxon>Insecta</taxon>
        <taxon>Pterygota</taxon>
        <taxon>Neoptera</taxon>
        <taxon>Endopterygota</taxon>
        <taxon>Hymenoptera</taxon>
        <taxon>Apocrita</taxon>
        <taxon>Aculeata</taxon>
        <taxon>Formicoidea</taxon>
        <taxon>Formicidae</taxon>
        <taxon>Myrmicinae</taxon>
        <taxon>Trachymyrmex</taxon>
    </lineage>
</organism>
<sequence length="89" mass="10540">MYSIPDSLKLRNNDDERRNARFHMLLATTYVLNNSHTKTIHVELQRTNEGIFKSLVKLSGHNADGIYFDTDYWQQFQDHMGLMNSIEHR</sequence>
<evidence type="ECO:0000313" key="1">
    <source>
        <dbReference type="EMBL" id="KYN35090.1"/>
    </source>
</evidence>
<protein>
    <submittedName>
        <fullName evidence="1">Uncharacterized protein</fullName>
    </submittedName>
</protein>
<accession>A0A195F3D5</accession>
<evidence type="ECO:0000313" key="2">
    <source>
        <dbReference type="Proteomes" id="UP000078541"/>
    </source>
</evidence>
<keyword evidence="2" id="KW-1185">Reference proteome</keyword>
<name>A0A195F3D5_9HYME</name>